<feature type="transmembrane region" description="Helical" evidence="7">
    <location>
        <begin position="286"/>
        <end position="304"/>
    </location>
</feature>
<dbReference type="InterPro" id="IPR044851">
    <property type="entry name" value="Wax_synthase"/>
</dbReference>
<evidence type="ECO:0000256" key="2">
    <source>
        <dbReference type="ARBA" id="ARBA00005179"/>
    </source>
</evidence>
<keyword evidence="5 7" id="KW-1133">Transmembrane helix</keyword>
<protein>
    <submittedName>
        <fullName evidence="9">MBOAT family protein</fullName>
    </submittedName>
</protein>
<keyword evidence="10" id="KW-1185">Reference proteome</keyword>
<keyword evidence="4 7" id="KW-0812">Transmembrane</keyword>
<dbReference type="EMBL" id="CP117167">
    <property type="protein sequence ID" value="WCT11763.1"/>
    <property type="molecule type" value="Genomic_DNA"/>
</dbReference>
<feature type="domain" description="Wax synthase" evidence="8">
    <location>
        <begin position="187"/>
        <end position="252"/>
    </location>
</feature>
<dbReference type="PANTHER" id="PTHR31595">
    <property type="entry name" value="LONG-CHAIN-ALCOHOL O-FATTY-ACYLTRANSFERASE 3-RELATED"/>
    <property type="match status" value="1"/>
</dbReference>
<feature type="transmembrane region" description="Helical" evidence="7">
    <location>
        <begin position="229"/>
        <end position="248"/>
    </location>
</feature>
<feature type="transmembrane region" description="Helical" evidence="7">
    <location>
        <begin position="127"/>
        <end position="144"/>
    </location>
</feature>
<feature type="transmembrane region" description="Helical" evidence="7">
    <location>
        <begin position="55"/>
        <end position="75"/>
    </location>
</feature>
<evidence type="ECO:0000256" key="6">
    <source>
        <dbReference type="ARBA" id="ARBA00023136"/>
    </source>
</evidence>
<evidence type="ECO:0000259" key="8">
    <source>
        <dbReference type="Pfam" id="PF13813"/>
    </source>
</evidence>
<evidence type="ECO:0000256" key="7">
    <source>
        <dbReference type="SAM" id="Phobius"/>
    </source>
</evidence>
<dbReference type="RefSeq" id="WP_273629953.1">
    <property type="nucleotide sequence ID" value="NZ_CP117167.1"/>
</dbReference>
<accession>A0ABY7T670</accession>
<keyword evidence="3" id="KW-0808">Transferase</keyword>
<evidence type="ECO:0000313" key="10">
    <source>
        <dbReference type="Proteomes" id="UP001216139"/>
    </source>
</evidence>
<feature type="transmembrane region" description="Helical" evidence="7">
    <location>
        <begin position="6"/>
        <end position="25"/>
    </location>
</feature>
<gene>
    <name evidence="9" type="ORF">PQO05_23820</name>
</gene>
<feature type="transmembrane region" description="Helical" evidence="7">
    <location>
        <begin position="254"/>
        <end position="274"/>
    </location>
</feature>
<keyword evidence="6 7" id="KW-0472">Membrane</keyword>
<dbReference type="Pfam" id="PF13813">
    <property type="entry name" value="MBOAT_2"/>
    <property type="match status" value="1"/>
</dbReference>
<comment type="pathway">
    <text evidence="2">Secondary metabolite biosynthesis.</text>
</comment>
<sequence length="323" mass="36546">MYILLFHLFYFACINLLVLLLGYLIIKKRLIAASWFMFVFAILTVHLLFMHDHPIIRMLAIIATTFTAMKVIAVAESYKHQKLNLSFKQWLAFAGGWAGMRAQPFETLGQAALPNAWPLVWQGVSRVIAGALFILLAHLLLHFSHSTATIILVSAILLIGLSLILHFGMLSISAGMWRFSGANTYLLFRQPAKAISLTEFWSKRWNIAFSEMTSVAIFRPLKAKTGSPVALLLAFAFSGLLHELALSVPVNSGYGLPMLYFIIQGALVLFEKFLTIRKNTFLQHKVVAKIWLFFWLVVPAPLLFHPQFIKQIVWPLAGLHYNF</sequence>
<dbReference type="PANTHER" id="PTHR31595:SF57">
    <property type="entry name" value="OS04G0481900 PROTEIN"/>
    <property type="match status" value="1"/>
</dbReference>
<dbReference type="InterPro" id="IPR032805">
    <property type="entry name" value="Wax_synthase_dom"/>
</dbReference>
<proteinExistence type="predicted"/>
<organism evidence="9 10">
    <name type="scientific">Mucilaginibacter jinjuensis</name>
    <dbReference type="NCBI Taxonomy" id="1176721"/>
    <lineage>
        <taxon>Bacteria</taxon>
        <taxon>Pseudomonadati</taxon>
        <taxon>Bacteroidota</taxon>
        <taxon>Sphingobacteriia</taxon>
        <taxon>Sphingobacteriales</taxon>
        <taxon>Sphingobacteriaceae</taxon>
        <taxon>Mucilaginibacter</taxon>
    </lineage>
</organism>
<evidence type="ECO:0000313" key="9">
    <source>
        <dbReference type="EMBL" id="WCT11763.1"/>
    </source>
</evidence>
<dbReference type="Proteomes" id="UP001216139">
    <property type="component" value="Chromosome"/>
</dbReference>
<reference evidence="9 10" key="1">
    <citation type="submission" date="2023-02" db="EMBL/GenBank/DDBJ databases">
        <title>Genome sequence of Mucilaginibacter jinjuensis strain KACC 16571.</title>
        <authorList>
            <person name="Kim S."/>
            <person name="Heo J."/>
            <person name="Kwon S.-W."/>
        </authorList>
    </citation>
    <scope>NUCLEOTIDE SEQUENCE [LARGE SCALE GENOMIC DNA]</scope>
    <source>
        <strain evidence="9 10">KACC 16571</strain>
    </source>
</reference>
<evidence type="ECO:0000256" key="4">
    <source>
        <dbReference type="ARBA" id="ARBA00022692"/>
    </source>
</evidence>
<name>A0ABY7T670_9SPHI</name>
<evidence type="ECO:0000256" key="5">
    <source>
        <dbReference type="ARBA" id="ARBA00022989"/>
    </source>
</evidence>
<evidence type="ECO:0000256" key="3">
    <source>
        <dbReference type="ARBA" id="ARBA00022679"/>
    </source>
</evidence>
<feature type="transmembrane region" description="Helical" evidence="7">
    <location>
        <begin position="30"/>
        <end position="49"/>
    </location>
</feature>
<comment type="subcellular location">
    <subcellularLocation>
        <location evidence="1">Membrane</location>
        <topology evidence="1">Multi-pass membrane protein</topology>
    </subcellularLocation>
</comment>
<feature type="transmembrane region" description="Helical" evidence="7">
    <location>
        <begin position="150"/>
        <end position="170"/>
    </location>
</feature>
<evidence type="ECO:0000256" key="1">
    <source>
        <dbReference type="ARBA" id="ARBA00004141"/>
    </source>
</evidence>